<name>A0A6L2NI93_TANCI</name>
<evidence type="ECO:0000256" key="1">
    <source>
        <dbReference type="SAM" id="MobiDB-lite"/>
    </source>
</evidence>
<dbReference type="EMBL" id="BKCJ010008844">
    <property type="protein sequence ID" value="GEU84214.1"/>
    <property type="molecule type" value="Genomic_DNA"/>
</dbReference>
<reference evidence="2" key="1">
    <citation type="journal article" date="2019" name="Sci. Rep.">
        <title>Draft genome of Tanacetum cinerariifolium, the natural source of mosquito coil.</title>
        <authorList>
            <person name="Yamashiro T."/>
            <person name="Shiraishi A."/>
            <person name="Satake H."/>
            <person name="Nakayama K."/>
        </authorList>
    </citation>
    <scope>NUCLEOTIDE SEQUENCE</scope>
</reference>
<gene>
    <name evidence="2" type="ORF">Tci_056192</name>
</gene>
<accession>A0A6L2NI93</accession>
<protein>
    <submittedName>
        <fullName evidence="2">Xylulose kinase-1</fullName>
    </submittedName>
</protein>
<feature type="compositionally biased region" description="Basic and acidic residues" evidence="1">
    <location>
        <begin position="332"/>
        <end position="345"/>
    </location>
</feature>
<feature type="region of interest" description="Disordered" evidence="1">
    <location>
        <begin position="325"/>
        <end position="345"/>
    </location>
</feature>
<proteinExistence type="predicted"/>
<dbReference type="GO" id="GO:0016301">
    <property type="term" value="F:kinase activity"/>
    <property type="evidence" value="ECO:0007669"/>
    <property type="project" value="UniProtKB-KW"/>
</dbReference>
<keyword evidence="2" id="KW-0808">Transferase</keyword>
<evidence type="ECO:0000313" key="2">
    <source>
        <dbReference type="EMBL" id="GEU84214.1"/>
    </source>
</evidence>
<organism evidence="2">
    <name type="scientific">Tanacetum cinerariifolium</name>
    <name type="common">Dalmatian daisy</name>
    <name type="synonym">Chrysanthemum cinerariifolium</name>
    <dbReference type="NCBI Taxonomy" id="118510"/>
    <lineage>
        <taxon>Eukaryota</taxon>
        <taxon>Viridiplantae</taxon>
        <taxon>Streptophyta</taxon>
        <taxon>Embryophyta</taxon>
        <taxon>Tracheophyta</taxon>
        <taxon>Spermatophyta</taxon>
        <taxon>Magnoliopsida</taxon>
        <taxon>eudicotyledons</taxon>
        <taxon>Gunneridae</taxon>
        <taxon>Pentapetalae</taxon>
        <taxon>asterids</taxon>
        <taxon>campanulids</taxon>
        <taxon>Asterales</taxon>
        <taxon>Asteraceae</taxon>
        <taxon>Asteroideae</taxon>
        <taxon>Anthemideae</taxon>
        <taxon>Anthemidinae</taxon>
        <taxon>Tanacetum</taxon>
    </lineage>
</organism>
<keyword evidence="2" id="KW-0418">Kinase</keyword>
<dbReference type="AlphaFoldDB" id="A0A6L2NI93"/>
<comment type="caution">
    <text evidence="2">The sequence shown here is derived from an EMBL/GenBank/DDBJ whole genome shotgun (WGS) entry which is preliminary data.</text>
</comment>
<sequence length="345" mass="38970">MVPLTFPDTHNIVAFLSKSDTSAGFDQIVDFLNTQVIQYALMVNPTIYVSCIKQFWATASIKRVNDVVKLQALIDKKKVVVTEDIIRQDLRLDDADGVECLSTEVIFAELNEFTCSMAPAVICLATGRKFNFSKYIFDSIVRNVDSPIKFHMIGKGFSGVETPLFATMLVQPQAAAEEEDEEDKSFVTLLHTLMETCATLSQKVAHLEQDKITQALEIIKLKHRVKKLKKKRRSKSSGLKILGKVDVDEDITLLDMETKVDLDAELQGRIKRKDDDNVAAKEVNATEPILFDDEEVTMTMAQTLIKMKAKKARILDEQMAKRLHDEEVEQAAAKEKQEQDDLKRT</sequence>